<evidence type="ECO:0000313" key="1">
    <source>
        <dbReference type="EMBL" id="KAJ8119865.1"/>
    </source>
</evidence>
<reference evidence="1" key="1">
    <citation type="submission" date="2022-12" db="EMBL/GenBank/DDBJ databases">
        <title>Genome Sequence of Lasiodiplodia mahajangana.</title>
        <authorList>
            <person name="Buettner E."/>
        </authorList>
    </citation>
    <scope>NUCLEOTIDE SEQUENCE</scope>
    <source>
        <strain evidence="1">VT137</strain>
    </source>
</reference>
<comment type="caution">
    <text evidence="1">The sequence shown here is derived from an EMBL/GenBank/DDBJ whole genome shotgun (WGS) entry which is preliminary data.</text>
</comment>
<dbReference type="Proteomes" id="UP001153332">
    <property type="component" value="Unassembled WGS sequence"/>
</dbReference>
<sequence>MSKLGLLKSSKEPLRDWTHEPQDEDADIVIVNGVPNGYDEKEGIPGPYSKGKEKDPSQKRGKSKTRSDKTKPKDKDFPDRECIVQ</sequence>
<keyword evidence="2" id="KW-1185">Reference proteome</keyword>
<dbReference type="EMBL" id="JAPUUL010004273">
    <property type="protein sequence ID" value="KAJ8119865.1"/>
    <property type="molecule type" value="Genomic_DNA"/>
</dbReference>
<evidence type="ECO:0000313" key="2">
    <source>
        <dbReference type="Proteomes" id="UP001153332"/>
    </source>
</evidence>
<accession>A0ACC2IXC2</accession>
<name>A0ACC2IXC2_9PEZI</name>
<gene>
    <name evidence="1" type="ORF">O1611_g10515</name>
</gene>
<proteinExistence type="predicted"/>
<protein>
    <submittedName>
        <fullName evidence="1">Uncharacterized protein</fullName>
    </submittedName>
</protein>
<organism evidence="1 2">
    <name type="scientific">Lasiodiplodia mahajangana</name>
    <dbReference type="NCBI Taxonomy" id="1108764"/>
    <lineage>
        <taxon>Eukaryota</taxon>
        <taxon>Fungi</taxon>
        <taxon>Dikarya</taxon>
        <taxon>Ascomycota</taxon>
        <taxon>Pezizomycotina</taxon>
        <taxon>Dothideomycetes</taxon>
        <taxon>Dothideomycetes incertae sedis</taxon>
        <taxon>Botryosphaeriales</taxon>
        <taxon>Botryosphaeriaceae</taxon>
        <taxon>Lasiodiplodia</taxon>
    </lineage>
</organism>